<feature type="region of interest" description="Disordered" evidence="1">
    <location>
        <begin position="90"/>
        <end position="110"/>
    </location>
</feature>
<evidence type="ECO:0000313" key="2">
    <source>
        <dbReference type="EMBL" id="EIC22619.1"/>
    </source>
</evidence>
<dbReference type="HOGENOM" id="CLU_1916133_0_0_6"/>
<dbReference type="AlphaFoldDB" id="H8Z257"/>
<organism evidence="2 3">
    <name type="scientific">Thiorhodovibrio frisius</name>
    <dbReference type="NCBI Taxonomy" id="631362"/>
    <lineage>
        <taxon>Bacteria</taxon>
        <taxon>Pseudomonadati</taxon>
        <taxon>Pseudomonadota</taxon>
        <taxon>Gammaproteobacteria</taxon>
        <taxon>Chromatiales</taxon>
        <taxon>Chromatiaceae</taxon>
        <taxon>Thiorhodovibrio</taxon>
    </lineage>
</organism>
<proteinExistence type="predicted"/>
<accession>H8Z257</accession>
<dbReference type="Gene3D" id="3.40.50.300">
    <property type="entry name" value="P-loop containing nucleotide triphosphate hydrolases"/>
    <property type="match status" value="1"/>
</dbReference>
<reference evidence="3" key="1">
    <citation type="submission" date="2011-06" db="EMBL/GenBank/DDBJ databases">
        <authorList>
            <consortium name="US DOE Joint Genome Institute (JGI-PGF)"/>
            <person name="Lucas S."/>
            <person name="Han J."/>
            <person name="Lapidus A."/>
            <person name="Cheng J.-F."/>
            <person name="Goodwin L."/>
            <person name="Pitluck S."/>
            <person name="Peters L."/>
            <person name="Land M.L."/>
            <person name="Hauser L."/>
            <person name="Vogl K."/>
            <person name="Liu Z."/>
            <person name="Overmann J."/>
            <person name="Frigaard N.-U."/>
            <person name="Bryant D.A."/>
            <person name="Woyke T.J."/>
        </authorList>
    </citation>
    <scope>NUCLEOTIDE SEQUENCE [LARGE SCALE GENOMIC DNA]</scope>
    <source>
        <strain evidence="3">970</strain>
    </source>
</reference>
<name>H8Z257_9GAMM</name>
<dbReference type="STRING" id="631362.Thi970DRAFT_02896"/>
<dbReference type="SUPFAM" id="SSF52540">
    <property type="entry name" value="P-loop containing nucleoside triphosphate hydrolases"/>
    <property type="match status" value="1"/>
</dbReference>
<dbReference type="RefSeq" id="WP_009149565.1">
    <property type="nucleotide sequence ID" value="NZ_CP121471.1"/>
</dbReference>
<evidence type="ECO:0000313" key="3">
    <source>
        <dbReference type="Proteomes" id="UP000002964"/>
    </source>
</evidence>
<sequence>MLSEVDPLSPFVPGHFHFSDSIPDRPTLHDIVQRVHAFLDAYPDCPLIRYEDFVAEPAAVMPRICEALALGYNPDFTDTFAVIELSDNTGRSGDLISPRPRRPHLPALEQEARDSEPFMSLLTRLDYRLKDP</sequence>
<dbReference type="Proteomes" id="UP000002964">
    <property type="component" value="Unassembled WGS sequence"/>
</dbReference>
<keyword evidence="3" id="KW-1185">Reference proteome</keyword>
<reference evidence="2 3" key="2">
    <citation type="submission" date="2011-11" db="EMBL/GenBank/DDBJ databases">
        <authorList>
            <consortium name="US DOE Joint Genome Institute"/>
            <person name="Lucas S."/>
            <person name="Han J."/>
            <person name="Lapidus A."/>
            <person name="Cheng J.-F."/>
            <person name="Goodwin L."/>
            <person name="Pitluck S."/>
            <person name="Peters L."/>
            <person name="Ovchinnikova G."/>
            <person name="Zhang X."/>
            <person name="Detter J.C."/>
            <person name="Han C."/>
            <person name="Tapia R."/>
            <person name="Land M."/>
            <person name="Hauser L."/>
            <person name="Kyrpides N."/>
            <person name="Ivanova N."/>
            <person name="Pagani I."/>
            <person name="Vogl K."/>
            <person name="Liu Z."/>
            <person name="Overmann J."/>
            <person name="Frigaard N.-U."/>
            <person name="Bryant D."/>
            <person name="Woyke T."/>
        </authorList>
    </citation>
    <scope>NUCLEOTIDE SEQUENCE [LARGE SCALE GENOMIC DNA]</scope>
    <source>
        <strain evidence="2 3">970</strain>
    </source>
</reference>
<protein>
    <submittedName>
        <fullName evidence="2">Uncharacterized protein</fullName>
    </submittedName>
</protein>
<dbReference type="InterPro" id="IPR027417">
    <property type="entry name" value="P-loop_NTPase"/>
</dbReference>
<evidence type="ECO:0000256" key="1">
    <source>
        <dbReference type="SAM" id="MobiDB-lite"/>
    </source>
</evidence>
<gene>
    <name evidence="2" type="ORF">Thi970DRAFT_02896</name>
</gene>
<dbReference type="EMBL" id="JH603169">
    <property type="protein sequence ID" value="EIC22619.1"/>
    <property type="molecule type" value="Genomic_DNA"/>
</dbReference>